<keyword evidence="5" id="KW-1185">Reference proteome</keyword>
<dbReference type="InterPro" id="IPR001387">
    <property type="entry name" value="Cro/C1-type_HTH"/>
</dbReference>
<dbReference type="Proteomes" id="UP000076935">
    <property type="component" value="Unassembled WGS sequence"/>
</dbReference>
<feature type="region of interest" description="Disordered" evidence="2">
    <location>
        <begin position="19"/>
        <end position="38"/>
    </location>
</feature>
<sequence>MTLGERLRSLREKAGLTQKELASRLNAPNQNISNYERGFRQPDYETLQKLADYYDVSTDYLLGRTDTSKKEIDDEKEMIEFFNNPELNLFFKEMKEAPEDQLEEMRQIWEVIKKRGQNK</sequence>
<dbReference type="AlphaFoldDB" id="A0A177L442"/>
<evidence type="ECO:0000256" key="2">
    <source>
        <dbReference type="SAM" id="MobiDB-lite"/>
    </source>
</evidence>
<dbReference type="RefSeq" id="WP_063966356.1">
    <property type="nucleotide sequence ID" value="NZ_JBCNAN010000020.1"/>
</dbReference>
<dbReference type="Pfam" id="PF01381">
    <property type="entry name" value="HTH_3"/>
    <property type="match status" value="1"/>
</dbReference>
<reference evidence="4 5" key="1">
    <citation type="submission" date="2016-01" db="EMBL/GenBank/DDBJ databases">
        <title>Investigation of taxonomic status of Bacillus aminovorans.</title>
        <authorList>
            <person name="Verma A."/>
            <person name="Pal Y."/>
            <person name="Krishnamurthi S."/>
        </authorList>
    </citation>
    <scope>NUCLEOTIDE SEQUENCE [LARGE SCALE GENOMIC DNA]</scope>
    <source>
        <strain evidence="4 5">DSM 1314</strain>
    </source>
</reference>
<keyword evidence="1" id="KW-0238">DNA-binding</keyword>
<organism evidence="4 5">
    <name type="scientific">Domibacillus aminovorans</name>
    <dbReference type="NCBI Taxonomy" id="29332"/>
    <lineage>
        <taxon>Bacteria</taxon>
        <taxon>Bacillati</taxon>
        <taxon>Bacillota</taxon>
        <taxon>Bacilli</taxon>
        <taxon>Bacillales</taxon>
        <taxon>Bacillaceae</taxon>
        <taxon>Domibacillus</taxon>
    </lineage>
</organism>
<dbReference type="CDD" id="cd00093">
    <property type="entry name" value="HTH_XRE"/>
    <property type="match status" value="1"/>
</dbReference>
<dbReference type="SUPFAM" id="SSF47413">
    <property type="entry name" value="lambda repressor-like DNA-binding domains"/>
    <property type="match status" value="1"/>
</dbReference>
<dbReference type="GO" id="GO:0003677">
    <property type="term" value="F:DNA binding"/>
    <property type="evidence" value="ECO:0007669"/>
    <property type="project" value="UniProtKB-KW"/>
</dbReference>
<dbReference type="EMBL" id="LQWY01000052">
    <property type="protein sequence ID" value="OAH60132.1"/>
    <property type="molecule type" value="Genomic_DNA"/>
</dbReference>
<dbReference type="InterPro" id="IPR010982">
    <property type="entry name" value="Lambda_DNA-bd_dom_sf"/>
</dbReference>
<evidence type="ECO:0000313" key="4">
    <source>
        <dbReference type="EMBL" id="OAH60132.1"/>
    </source>
</evidence>
<protein>
    <recommendedName>
        <fullName evidence="3">HTH cro/C1-type domain-containing protein</fullName>
    </recommendedName>
</protein>
<dbReference type="PROSITE" id="PS50943">
    <property type="entry name" value="HTH_CROC1"/>
    <property type="match status" value="1"/>
</dbReference>
<dbReference type="PANTHER" id="PTHR46558">
    <property type="entry name" value="TRACRIPTIONAL REGULATORY PROTEIN-RELATED-RELATED"/>
    <property type="match status" value="1"/>
</dbReference>
<name>A0A177L442_9BACI</name>
<dbReference type="PANTHER" id="PTHR46558:SF13">
    <property type="entry name" value="HTH-TYPE TRANSCRIPTIONAL REGULATOR IMMR"/>
    <property type="match status" value="1"/>
</dbReference>
<gene>
    <name evidence="4" type="ORF">AWH49_17910</name>
</gene>
<proteinExistence type="predicted"/>
<evidence type="ECO:0000259" key="3">
    <source>
        <dbReference type="PROSITE" id="PS50943"/>
    </source>
</evidence>
<dbReference type="Gene3D" id="1.10.260.40">
    <property type="entry name" value="lambda repressor-like DNA-binding domains"/>
    <property type="match status" value="1"/>
</dbReference>
<comment type="caution">
    <text evidence="4">The sequence shown here is derived from an EMBL/GenBank/DDBJ whole genome shotgun (WGS) entry which is preliminary data.</text>
</comment>
<evidence type="ECO:0000256" key="1">
    <source>
        <dbReference type="ARBA" id="ARBA00023125"/>
    </source>
</evidence>
<accession>A0A177L442</accession>
<evidence type="ECO:0000313" key="5">
    <source>
        <dbReference type="Proteomes" id="UP000076935"/>
    </source>
</evidence>
<feature type="domain" description="HTH cro/C1-type" evidence="3">
    <location>
        <begin position="7"/>
        <end position="61"/>
    </location>
</feature>
<dbReference type="SMART" id="SM00530">
    <property type="entry name" value="HTH_XRE"/>
    <property type="match status" value="1"/>
</dbReference>